<dbReference type="RefSeq" id="WP_145185337.1">
    <property type="nucleotide sequence ID" value="NZ_CP036266.1"/>
</dbReference>
<dbReference type="PROSITE" id="PS50222">
    <property type="entry name" value="EF_HAND_2"/>
    <property type="match status" value="4"/>
</dbReference>
<dbReference type="InterPro" id="IPR018247">
    <property type="entry name" value="EF_Hand_1_Ca_BS"/>
</dbReference>
<feature type="domain" description="EF-hand" evidence="1">
    <location>
        <begin position="149"/>
        <end position="184"/>
    </location>
</feature>
<name>A0A517PPH5_9PLAN</name>
<dbReference type="SUPFAM" id="SSF47473">
    <property type="entry name" value="EF-hand"/>
    <property type="match status" value="3"/>
</dbReference>
<dbReference type="EMBL" id="CP036266">
    <property type="protein sequence ID" value="QDT21274.1"/>
    <property type="molecule type" value="Genomic_DNA"/>
</dbReference>
<dbReference type="PANTHER" id="PTHR10827">
    <property type="entry name" value="RETICULOCALBIN"/>
    <property type="match status" value="1"/>
</dbReference>
<dbReference type="Proteomes" id="UP000320421">
    <property type="component" value="Chromosome"/>
</dbReference>
<feature type="domain" description="EF-hand" evidence="1">
    <location>
        <begin position="444"/>
        <end position="479"/>
    </location>
</feature>
<dbReference type="SMART" id="SM00054">
    <property type="entry name" value="EFh"/>
    <property type="match status" value="5"/>
</dbReference>
<gene>
    <name evidence="2" type="ORF">HG66A1_30730</name>
</gene>
<reference evidence="2 3" key="1">
    <citation type="submission" date="2019-02" db="EMBL/GenBank/DDBJ databases">
        <title>Deep-cultivation of Planctomycetes and their phenomic and genomic characterization uncovers novel biology.</title>
        <authorList>
            <person name="Wiegand S."/>
            <person name="Jogler M."/>
            <person name="Boedeker C."/>
            <person name="Pinto D."/>
            <person name="Vollmers J."/>
            <person name="Rivas-Marin E."/>
            <person name="Kohn T."/>
            <person name="Peeters S.H."/>
            <person name="Heuer A."/>
            <person name="Rast P."/>
            <person name="Oberbeckmann S."/>
            <person name="Bunk B."/>
            <person name="Jeske O."/>
            <person name="Meyerdierks A."/>
            <person name="Storesund J.E."/>
            <person name="Kallscheuer N."/>
            <person name="Luecker S."/>
            <person name="Lage O.M."/>
            <person name="Pohl T."/>
            <person name="Merkel B.J."/>
            <person name="Hornburger P."/>
            <person name="Mueller R.-W."/>
            <person name="Bruemmer F."/>
            <person name="Labrenz M."/>
            <person name="Spormann A.M."/>
            <person name="Op den Camp H."/>
            <person name="Overmann J."/>
            <person name="Amann R."/>
            <person name="Jetten M.S.M."/>
            <person name="Mascher T."/>
            <person name="Medema M.H."/>
            <person name="Devos D.P."/>
            <person name="Kaster A.-K."/>
            <person name="Ovreas L."/>
            <person name="Rohde M."/>
            <person name="Galperin M.Y."/>
            <person name="Jogler C."/>
        </authorList>
    </citation>
    <scope>NUCLEOTIDE SEQUENCE [LARGE SCALE GENOMIC DNA]</scope>
    <source>
        <strain evidence="2 3">HG66A1</strain>
    </source>
</reference>
<dbReference type="PROSITE" id="PS00018">
    <property type="entry name" value="EF_HAND_1"/>
    <property type="match status" value="6"/>
</dbReference>
<dbReference type="PANTHER" id="PTHR10827:SF85">
    <property type="entry name" value="CALCIUM-BINDING PROTEIN"/>
    <property type="match status" value="1"/>
</dbReference>
<organism evidence="2 3">
    <name type="scientific">Gimesia chilikensis</name>
    <dbReference type="NCBI Taxonomy" id="2605989"/>
    <lineage>
        <taxon>Bacteria</taxon>
        <taxon>Pseudomonadati</taxon>
        <taxon>Planctomycetota</taxon>
        <taxon>Planctomycetia</taxon>
        <taxon>Planctomycetales</taxon>
        <taxon>Planctomycetaceae</taxon>
        <taxon>Gimesia</taxon>
    </lineage>
</organism>
<dbReference type="InterPro" id="IPR011992">
    <property type="entry name" value="EF-hand-dom_pair"/>
</dbReference>
<accession>A0A517PPH5</accession>
<feature type="domain" description="EF-hand" evidence="1">
    <location>
        <begin position="265"/>
        <end position="292"/>
    </location>
</feature>
<evidence type="ECO:0000259" key="1">
    <source>
        <dbReference type="PROSITE" id="PS50222"/>
    </source>
</evidence>
<feature type="domain" description="EF-hand" evidence="1">
    <location>
        <begin position="352"/>
        <end position="387"/>
    </location>
</feature>
<dbReference type="OrthoDB" id="260830at2"/>
<evidence type="ECO:0000313" key="3">
    <source>
        <dbReference type="Proteomes" id="UP000320421"/>
    </source>
</evidence>
<dbReference type="Gene3D" id="1.10.238.10">
    <property type="entry name" value="EF-hand"/>
    <property type="match status" value="4"/>
</dbReference>
<sequence>MTAAARTICCYLTAALLGLVPLRISLAGEVQGSAPQSTTAQRILLLAPSAPVVIAVNIHVDEADFCATTTDYIERLFTSLDRNEDQFIDQTEMENVPAFGIRLFDQGSPAERLKLLDVAPRDQKLSIGEFATYIHRAQGSAFRIAGAPTRTSQVIELFRKLDYNGDGSVSDAEFEASSRALTQFDRDEDEVLNLAELRPFNANQTQTVVGGGQGETETPFRQLDNDRSIRQAVDELLKKYVEHANPKQDALALACFSSTSSGTSLIQDFDQDADGYLNREEMSAWLHHPVSDLQLEMALPRQKAFRPTLKFVSKQTPRVTEVESPSRSRLQLRLDSLQLEFRVKSSRHMLADNVRFYQTRFRVVDSDKNGYLSPNEFMQLNIPGADYQKADKDQDEMLHKEELTDYLIQKTSSVQNQVVMTISNDGKSLFEILDADLDRRLSPRELKNSLQRVREYDKNRDQSLDPAELRGHFKLTFELGKPQLFQFDPRMDSMAMNQNSTIPRTISGPRWFQRMDRNRDGDISEREFLFDAATFKRLDQNQDHLISAAEAEALSPKSD</sequence>
<protein>
    <submittedName>
        <fullName evidence="2">EF hand</fullName>
    </submittedName>
</protein>
<dbReference type="AlphaFoldDB" id="A0A517PPH5"/>
<dbReference type="InterPro" id="IPR002048">
    <property type="entry name" value="EF_hand_dom"/>
</dbReference>
<dbReference type="GO" id="GO:0005509">
    <property type="term" value="F:calcium ion binding"/>
    <property type="evidence" value="ECO:0007669"/>
    <property type="project" value="InterPro"/>
</dbReference>
<proteinExistence type="predicted"/>
<dbReference type="Pfam" id="PF13202">
    <property type="entry name" value="EF-hand_5"/>
    <property type="match status" value="3"/>
</dbReference>
<evidence type="ECO:0000313" key="2">
    <source>
        <dbReference type="EMBL" id="QDT21274.1"/>
    </source>
</evidence>
<keyword evidence="3" id="KW-1185">Reference proteome</keyword>